<comment type="caution">
    <text evidence="1">The sequence shown here is derived from an EMBL/GenBank/DDBJ whole genome shotgun (WGS) entry which is preliminary data.</text>
</comment>
<protein>
    <submittedName>
        <fullName evidence="1">Uncharacterized protein</fullName>
    </submittedName>
</protein>
<sequence>MCVAVGAGTVAGLTGAQAFGNQILSGVSASLGQLSILREIPHRFGIGIKQMSTGEAESVLGLLDGLDTVVREGEEGSEAQEPEFTYTPQDLSSRFQHLFDANDPANGGSLYLQAKIYEAYNILERS</sequence>
<keyword evidence="2" id="KW-1185">Reference proteome</keyword>
<dbReference type="InterPro" id="IPR036869">
    <property type="entry name" value="J_dom_sf"/>
</dbReference>
<accession>A0A9K3GI34</accession>
<organism evidence="1 2">
    <name type="scientific">Kipferlia bialata</name>
    <dbReference type="NCBI Taxonomy" id="797122"/>
    <lineage>
        <taxon>Eukaryota</taxon>
        <taxon>Metamonada</taxon>
        <taxon>Carpediemonas-like organisms</taxon>
        <taxon>Kipferlia</taxon>
    </lineage>
</organism>
<dbReference type="Gene3D" id="1.10.287.110">
    <property type="entry name" value="DnaJ domain"/>
    <property type="match status" value="1"/>
</dbReference>
<proteinExistence type="predicted"/>
<dbReference type="OrthoDB" id="10262892at2759"/>
<evidence type="ECO:0000313" key="1">
    <source>
        <dbReference type="EMBL" id="GIQ83070.1"/>
    </source>
</evidence>
<dbReference type="EMBL" id="BDIP01000913">
    <property type="protein sequence ID" value="GIQ83070.1"/>
    <property type="molecule type" value="Genomic_DNA"/>
</dbReference>
<dbReference type="AlphaFoldDB" id="A0A9K3GI34"/>
<dbReference type="Proteomes" id="UP000265618">
    <property type="component" value="Unassembled WGS sequence"/>
</dbReference>
<reference evidence="1 2" key="1">
    <citation type="journal article" date="2018" name="PLoS ONE">
        <title>The draft genome of Kipferlia bialata reveals reductive genome evolution in fornicate parasites.</title>
        <authorList>
            <person name="Tanifuji G."/>
            <person name="Takabayashi S."/>
            <person name="Kume K."/>
            <person name="Takagi M."/>
            <person name="Nakayama T."/>
            <person name="Kamikawa R."/>
            <person name="Inagaki Y."/>
            <person name="Hashimoto T."/>
        </authorList>
    </citation>
    <scope>NUCLEOTIDE SEQUENCE [LARGE SCALE GENOMIC DNA]</scope>
    <source>
        <strain evidence="1">NY0173</strain>
    </source>
</reference>
<dbReference type="Pfam" id="PF03656">
    <property type="entry name" value="Pam16"/>
    <property type="match status" value="1"/>
</dbReference>
<evidence type="ECO:0000313" key="2">
    <source>
        <dbReference type="Proteomes" id="UP000265618"/>
    </source>
</evidence>
<name>A0A9K3GI34_9EUKA</name>
<gene>
    <name evidence="1" type="ORF">KIPB_004321</name>
</gene>